<evidence type="ECO:0000313" key="2">
    <source>
        <dbReference type="EMBL" id="PON57191.1"/>
    </source>
</evidence>
<keyword evidence="3" id="KW-1185">Reference proteome</keyword>
<name>A0A2P5C867_PARAD</name>
<evidence type="ECO:0000313" key="3">
    <source>
        <dbReference type="Proteomes" id="UP000237105"/>
    </source>
</evidence>
<dbReference type="Proteomes" id="UP000237105">
    <property type="component" value="Unassembled WGS sequence"/>
</dbReference>
<protein>
    <submittedName>
        <fullName evidence="2">Uncharacterized protein</fullName>
    </submittedName>
</protein>
<feature type="compositionally biased region" description="Basic and acidic residues" evidence="1">
    <location>
        <begin position="1"/>
        <end position="28"/>
    </location>
</feature>
<reference evidence="3" key="1">
    <citation type="submission" date="2016-06" db="EMBL/GenBank/DDBJ databases">
        <title>Parallel loss of symbiosis genes in relatives of nitrogen-fixing non-legume Parasponia.</title>
        <authorList>
            <person name="Van Velzen R."/>
            <person name="Holmer R."/>
            <person name="Bu F."/>
            <person name="Rutten L."/>
            <person name="Van Zeijl A."/>
            <person name="Liu W."/>
            <person name="Santuari L."/>
            <person name="Cao Q."/>
            <person name="Sharma T."/>
            <person name="Shen D."/>
            <person name="Roswanjaya Y."/>
            <person name="Wardhani T."/>
            <person name="Kalhor M.S."/>
            <person name="Jansen J."/>
            <person name="Van den Hoogen J."/>
            <person name="Gungor B."/>
            <person name="Hartog M."/>
            <person name="Hontelez J."/>
            <person name="Verver J."/>
            <person name="Yang W.-C."/>
            <person name="Schijlen E."/>
            <person name="Repin R."/>
            <person name="Schilthuizen M."/>
            <person name="Schranz E."/>
            <person name="Heidstra R."/>
            <person name="Miyata K."/>
            <person name="Fedorova E."/>
            <person name="Kohlen W."/>
            <person name="Bisseling T."/>
            <person name="Smit S."/>
            <person name="Geurts R."/>
        </authorList>
    </citation>
    <scope>NUCLEOTIDE SEQUENCE [LARGE SCALE GENOMIC DNA]</scope>
    <source>
        <strain evidence="3">cv. WU1-14</strain>
    </source>
</reference>
<dbReference type="AlphaFoldDB" id="A0A2P5C867"/>
<feature type="region of interest" description="Disordered" evidence="1">
    <location>
        <begin position="1"/>
        <end position="32"/>
    </location>
</feature>
<dbReference type="OrthoDB" id="10521183at2759"/>
<dbReference type="EMBL" id="JXTB01000162">
    <property type="protein sequence ID" value="PON57191.1"/>
    <property type="molecule type" value="Genomic_DNA"/>
</dbReference>
<sequence length="80" mass="8602">MEESRVVEQGREIVSEGVKEGQRGRCNYDGDSDTSLENAGGIYGKGGSVTVNVAVKTRQKEVGATEWSISVGLEEVKKNL</sequence>
<organism evidence="2 3">
    <name type="scientific">Parasponia andersonii</name>
    <name type="common">Sponia andersonii</name>
    <dbReference type="NCBI Taxonomy" id="3476"/>
    <lineage>
        <taxon>Eukaryota</taxon>
        <taxon>Viridiplantae</taxon>
        <taxon>Streptophyta</taxon>
        <taxon>Embryophyta</taxon>
        <taxon>Tracheophyta</taxon>
        <taxon>Spermatophyta</taxon>
        <taxon>Magnoliopsida</taxon>
        <taxon>eudicotyledons</taxon>
        <taxon>Gunneridae</taxon>
        <taxon>Pentapetalae</taxon>
        <taxon>rosids</taxon>
        <taxon>fabids</taxon>
        <taxon>Rosales</taxon>
        <taxon>Cannabaceae</taxon>
        <taxon>Parasponia</taxon>
    </lineage>
</organism>
<evidence type="ECO:0000256" key="1">
    <source>
        <dbReference type="SAM" id="MobiDB-lite"/>
    </source>
</evidence>
<gene>
    <name evidence="2" type="ORF">PanWU01x14_176050</name>
</gene>
<comment type="caution">
    <text evidence="2">The sequence shown here is derived from an EMBL/GenBank/DDBJ whole genome shotgun (WGS) entry which is preliminary data.</text>
</comment>
<proteinExistence type="predicted"/>
<accession>A0A2P5C867</accession>